<evidence type="ECO:0000256" key="1">
    <source>
        <dbReference type="ARBA" id="ARBA00023002"/>
    </source>
</evidence>
<dbReference type="AlphaFoldDB" id="A0A7U3VSI6"/>
<proteinExistence type="predicted"/>
<dbReference type="Proteomes" id="UP000595703">
    <property type="component" value="Chromosome"/>
</dbReference>
<dbReference type="KEGG" id="arev:RVR_9447"/>
<organism evidence="4 5">
    <name type="scientific">Actinacidiphila reveromycinica</name>
    <dbReference type="NCBI Taxonomy" id="659352"/>
    <lineage>
        <taxon>Bacteria</taxon>
        <taxon>Bacillati</taxon>
        <taxon>Actinomycetota</taxon>
        <taxon>Actinomycetes</taxon>
        <taxon>Kitasatosporales</taxon>
        <taxon>Streptomycetaceae</taxon>
        <taxon>Actinacidiphila</taxon>
    </lineage>
</organism>
<evidence type="ECO:0000256" key="2">
    <source>
        <dbReference type="SAM" id="MobiDB-lite"/>
    </source>
</evidence>
<dbReference type="Pfam" id="PF00248">
    <property type="entry name" value="Aldo_ket_red"/>
    <property type="match status" value="1"/>
</dbReference>
<reference evidence="4 5" key="3">
    <citation type="journal article" date="2011" name="Nat. Chem. Biol.">
        <title>Reveromycin A biosynthesis uses RevG and RevJ for stereospecific spiroacetal formation.</title>
        <authorList>
            <person name="Takahashi S."/>
            <person name="Toyoda A."/>
            <person name="Sekiyama Y."/>
            <person name="Takagi H."/>
            <person name="Nogawa T."/>
            <person name="Uramoto M."/>
            <person name="Suzuki R."/>
            <person name="Koshino H."/>
            <person name="Kumano T."/>
            <person name="Panthee S."/>
            <person name="Dairi T."/>
            <person name="Ishikawa J."/>
            <person name="Ikeda H."/>
            <person name="Sakaki Y."/>
            <person name="Osada H."/>
        </authorList>
    </citation>
    <scope>NUCLEOTIDE SEQUENCE [LARGE SCALE GENOMIC DNA]</scope>
    <source>
        <strain evidence="4 5">SN-593</strain>
    </source>
</reference>
<feature type="region of interest" description="Disordered" evidence="2">
    <location>
        <begin position="236"/>
        <end position="278"/>
    </location>
</feature>
<dbReference type="Gene3D" id="3.20.20.100">
    <property type="entry name" value="NADP-dependent oxidoreductase domain"/>
    <property type="match status" value="1"/>
</dbReference>
<dbReference type="RefSeq" id="WP_202237719.1">
    <property type="nucleotide sequence ID" value="NZ_AP018365.1"/>
</dbReference>
<dbReference type="SUPFAM" id="SSF51430">
    <property type="entry name" value="NAD(P)-linked oxidoreductase"/>
    <property type="match status" value="1"/>
</dbReference>
<feature type="domain" description="NADP-dependent oxidoreductase" evidence="3">
    <location>
        <begin position="20"/>
        <end position="357"/>
    </location>
</feature>
<reference evidence="4 5" key="4">
    <citation type="journal article" date="2020" name="Sci. Rep.">
        <title>beta-carboline chemical signals induce reveromycin production through a LuxR family regulator in Streptomyces sp. SN-593.</title>
        <authorList>
            <person name="Panthee S."/>
            <person name="Kito N."/>
            <person name="Hayashi T."/>
            <person name="Shimizu T."/>
            <person name="Ishikawa J."/>
            <person name="Hamamoto H."/>
            <person name="Osada H."/>
            <person name="Takahashi S."/>
        </authorList>
    </citation>
    <scope>NUCLEOTIDE SEQUENCE [LARGE SCALE GENOMIC DNA]</scope>
    <source>
        <strain evidence="4 5">SN-593</strain>
    </source>
</reference>
<dbReference type="EMBL" id="AP018365">
    <property type="protein sequence ID" value="BBB01849.1"/>
    <property type="molecule type" value="Genomic_DNA"/>
</dbReference>
<reference evidence="4 5" key="2">
    <citation type="journal article" date="2011" name="J. Antibiot.">
        <title>Furaquinocins I and J: novel polyketide isoprenoid hybrid compounds from Streptomyces reveromyceticus SN-593.</title>
        <authorList>
            <person name="Panthee S."/>
            <person name="Takahashi S."/>
            <person name="Takagi H."/>
            <person name="Nogawa T."/>
            <person name="Oowada E."/>
            <person name="Uramoto M."/>
            <person name="Osada H."/>
        </authorList>
    </citation>
    <scope>NUCLEOTIDE SEQUENCE [LARGE SCALE GENOMIC DNA]</scope>
    <source>
        <strain evidence="4 5">SN-593</strain>
    </source>
</reference>
<protein>
    <submittedName>
        <fullName evidence="4">Putative oxidoreductase</fullName>
    </submittedName>
</protein>
<keyword evidence="1" id="KW-0560">Oxidoreductase</keyword>
<evidence type="ECO:0000313" key="4">
    <source>
        <dbReference type="EMBL" id="BBB01849.1"/>
    </source>
</evidence>
<feature type="compositionally biased region" description="Low complexity" evidence="2">
    <location>
        <begin position="236"/>
        <end position="250"/>
    </location>
</feature>
<gene>
    <name evidence="4" type="ORF">RVR_9447</name>
</gene>
<sequence>MPLTLDTYRLLGRSGLRVSPLALGAATFGTEWGWGAGKEEARALFDHYVERGGNFVDTANTYTDGSSERLLGEFAHGRRESLVLATKYTTLRRPGDPNSGGGHRKSLFASVEASLRRLRTDYLDLLHLHVWDPATPVEEILRGLDDLVRQGKILYAGISNSPAWQVSRLQAIADLRGWTPLVALQIEYNLIERTGERDLIPMAREMGLGVLPYSPLAGGLLTGKYSRADLAGAPAGRPAGDAAGAGRSAADGGGADGAGAGGGAATTEPAPGDGTRRNFNLALGTLTERNLSVADAVREVAAELGRTPAQVGLAWTLRNPAVTAPVVGARTPAQLADNLGALDVDFHPSQLARLDAASAFDLGYPHAMLASEHIRKVTAGDLKTEARR</sequence>
<dbReference type="PANTHER" id="PTHR43364">
    <property type="entry name" value="NADH-SPECIFIC METHYLGLYOXAL REDUCTASE-RELATED"/>
    <property type="match status" value="1"/>
</dbReference>
<dbReference type="PANTHER" id="PTHR43364:SF4">
    <property type="entry name" value="NAD(P)-LINKED OXIDOREDUCTASE SUPERFAMILY PROTEIN"/>
    <property type="match status" value="1"/>
</dbReference>
<accession>A0A7U3VSI6</accession>
<dbReference type="InterPro" id="IPR036812">
    <property type="entry name" value="NAD(P)_OxRdtase_dom_sf"/>
</dbReference>
<dbReference type="CDD" id="cd19080">
    <property type="entry name" value="AKR_AKR9A_9B"/>
    <property type="match status" value="1"/>
</dbReference>
<evidence type="ECO:0000313" key="5">
    <source>
        <dbReference type="Proteomes" id="UP000595703"/>
    </source>
</evidence>
<dbReference type="GO" id="GO:0005829">
    <property type="term" value="C:cytosol"/>
    <property type="evidence" value="ECO:0007669"/>
    <property type="project" value="TreeGrafter"/>
</dbReference>
<name>A0A7U3VSI6_9ACTN</name>
<dbReference type="GO" id="GO:0016491">
    <property type="term" value="F:oxidoreductase activity"/>
    <property type="evidence" value="ECO:0007669"/>
    <property type="project" value="UniProtKB-KW"/>
</dbReference>
<evidence type="ECO:0000259" key="3">
    <source>
        <dbReference type="Pfam" id="PF00248"/>
    </source>
</evidence>
<keyword evidence="5" id="KW-1185">Reference proteome</keyword>
<dbReference type="InterPro" id="IPR050523">
    <property type="entry name" value="AKR_Detox_Biosynth"/>
</dbReference>
<dbReference type="InterPro" id="IPR023210">
    <property type="entry name" value="NADP_OxRdtase_dom"/>
</dbReference>
<feature type="compositionally biased region" description="Gly residues" evidence="2">
    <location>
        <begin position="251"/>
        <end position="264"/>
    </location>
</feature>
<reference evidence="4 5" key="1">
    <citation type="journal article" date="2010" name="J. Bacteriol.">
        <title>Biochemical characterization of a novel indole prenyltransferase from Streptomyces sp. SN-593.</title>
        <authorList>
            <person name="Takahashi S."/>
            <person name="Takagi H."/>
            <person name="Toyoda A."/>
            <person name="Uramoto M."/>
            <person name="Nogawa T."/>
            <person name="Ueki M."/>
            <person name="Sakaki Y."/>
            <person name="Osada H."/>
        </authorList>
    </citation>
    <scope>NUCLEOTIDE SEQUENCE [LARGE SCALE GENOMIC DNA]</scope>
    <source>
        <strain evidence="4 5">SN-593</strain>
    </source>
</reference>